<name>A0A518FHC9_9PLAN</name>
<gene>
    <name evidence="1" type="ORF">Pan153_03650</name>
</gene>
<organism evidence="1 2">
    <name type="scientific">Gimesia panareensis</name>
    <dbReference type="NCBI Taxonomy" id="2527978"/>
    <lineage>
        <taxon>Bacteria</taxon>
        <taxon>Pseudomonadati</taxon>
        <taxon>Planctomycetota</taxon>
        <taxon>Planctomycetia</taxon>
        <taxon>Planctomycetales</taxon>
        <taxon>Planctomycetaceae</taxon>
        <taxon>Gimesia</taxon>
    </lineage>
</organism>
<accession>A0A518FHC9</accession>
<proteinExistence type="predicted"/>
<sequence length="100" mass="11588">MKPWLDRKKLEIQEPRKARKTRKIVPIRVASDVIRGCRETTRGCGARVLLWGSEPHYLELYLELIDYTETSCSLCSPRIVSGVTLFLYPVRLEKVLVGVW</sequence>
<evidence type="ECO:0000313" key="2">
    <source>
        <dbReference type="Proteomes" id="UP000320839"/>
    </source>
</evidence>
<protein>
    <submittedName>
        <fullName evidence="1">Uncharacterized protein</fullName>
    </submittedName>
</protein>
<dbReference type="AlphaFoldDB" id="A0A518FHC9"/>
<dbReference type="Proteomes" id="UP000320839">
    <property type="component" value="Chromosome"/>
</dbReference>
<reference evidence="1 2" key="1">
    <citation type="submission" date="2019-02" db="EMBL/GenBank/DDBJ databases">
        <title>Deep-cultivation of Planctomycetes and their phenomic and genomic characterization uncovers novel biology.</title>
        <authorList>
            <person name="Wiegand S."/>
            <person name="Jogler M."/>
            <person name="Boedeker C."/>
            <person name="Pinto D."/>
            <person name="Vollmers J."/>
            <person name="Rivas-Marin E."/>
            <person name="Kohn T."/>
            <person name="Peeters S.H."/>
            <person name="Heuer A."/>
            <person name="Rast P."/>
            <person name="Oberbeckmann S."/>
            <person name="Bunk B."/>
            <person name="Jeske O."/>
            <person name="Meyerdierks A."/>
            <person name="Storesund J.E."/>
            <person name="Kallscheuer N."/>
            <person name="Luecker S."/>
            <person name="Lage O.M."/>
            <person name="Pohl T."/>
            <person name="Merkel B.J."/>
            <person name="Hornburger P."/>
            <person name="Mueller R.-W."/>
            <person name="Bruemmer F."/>
            <person name="Labrenz M."/>
            <person name="Spormann A.M."/>
            <person name="Op den Camp H."/>
            <person name="Overmann J."/>
            <person name="Amann R."/>
            <person name="Jetten M.S.M."/>
            <person name="Mascher T."/>
            <person name="Medema M.H."/>
            <person name="Devos D.P."/>
            <person name="Kaster A.-K."/>
            <person name="Ovreas L."/>
            <person name="Rohde M."/>
            <person name="Galperin M.Y."/>
            <person name="Jogler C."/>
        </authorList>
    </citation>
    <scope>NUCLEOTIDE SEQUENCE [LARGE SCALE GENOMIC DNA]</scope>
    <source>
        <strain evidence="1 2">Pan153</strain>
    </source>
</reference>
<dbReference type="EMBL" id="CP036317">
    <property type="protein sequence ID" value="QDV15747.1"/>
    <property type="molecule type" value="Genomic_DNA"/>
</dbReference>
<evidence type="ECO:0000313" key="1">
    <source>
        <dbReference type="EMBL" id="QDV15747.1"/>
    </source>
</evidence>